<dbReference type="PANTHER" id="PTHR34185">
    <property type="entry name" value="DIADENYLATE CYCLASE"/>
    <property type="match status" value="1"/>
</dbReference>
<evidence type="ECO:0000256" key="5">
    <source>
        <dbReference type="ARBA" id="ARBA00022695"/>
    </source>
</evidence>
<evidence type="ECO:0000256" key="2">
    <source>
        <dbReference type="ARBA" id="ARBA00022475"/>
    </source>
</evidence>
<proteinExistence type="inferred from homology"/>
<feature type="domain" description="DAC" evidence="11">
    <location>
        <begin position="83"/>
        <end position="250"/>
    </location>
</feature>
<dbReference type="EMBL" id="VSSQ01000825">
    <property type="protein sequence ID" value="MPM01808.1"/>
    <property type="molecule type" value="Genomic_DNA"/>
</dbReference>
<keyword evidence="8 10" id="KW-1133">Transmembrane helix</keyword>
<comment type="caution">
    <text evidence="12">The sequence shown here is derived from an EMBL/GenBank/DDBJ whole genome shotgun (WGS) entry which is preliminary data.</text>
</comment>
<evidence type="ECO:0000256" key="6">
    <source>
        <dbReference type="ARBA" id="ARBA00022741"/>
    </source>
</evidence>
<gene>
    <name evidence="12" type="primary">cdaA_11</name>
    <name evidence="12" type="ORF">SDC9_48048</name>
</gene>
<dbReference type="PIRSF" id="PIRSF004793">
    <property type="entry name" value="UCP004793"/>
    <property type="match status" value="1"/>
</dbReference>
<name>A0A644WE86_9ZZZZ</name>
<comment type="catalytic activity">
    <reaction evidence="1">
        <text>2 ATP = 3',3'-c-di-AMP + 2 diphosphate</text>
        <dbReference type="Rhea" id="RHEA:35655"/>
        <dbReference type="ChEBI" id="CHEBI:30616"/>
        <dbReference type="ChEBI" id="CHEBI:33019"/>
        <dbReference type="ChEBI" id="CHEBI:71500"/>
        <dbReference type="EC" id="2.7.7.85"/>
    </reaction>
</comment>
<evidence type="ECO:0000256" key="8">
    <source>
        <dbReference type="ARBA" id="ARBA00022989"/>
    </source>
</evidence>
<keyword evidence="4 10" id="KW-0812">Transmembrane</keyword>
<dbReference type="NCBIfam" id="TIGR00159">
    <property type="entry name" value="diadenylate cyclase CdaA"/>
    <property type="match status" value="1"/>
</dbReference>
<dbReference type="SUPFAM" id="SSF143597">
    <property type="entry name" value="YojJ-like"/>
    <property type="match status" value="1"/>
</dbReference>
<dbReference type="InterPro" id="IPR045585">
    <property type="entry name" value="CdaA_N"/>
</dbReference>
<dbReference type="AlphaFoldDB" id="A0A644WE86"/>
<dbReference type="EC" id="2.7.7.85" evidence="12"/>
<keyword evidence="5 12" id="KW-0548">Nucleotidyltransferase</keyword>
<reference evidence="12" key="1">
    <citation type="submission" date="2019-08" db="EMBL/GenBank/DDBJ databases">
        <authorList>
            <person name="Kucharzyk K."/>
            <person name="Murdoch R.W."/>
            <person name="Higgins S."/>
            <person name="Loffler F."/>
        </authorList>
    </citation>
    <scope>NUCLEOTIDE SEQUENCE</scope>
</reference>
<keyword evidence="7" id="KW-0067">ATP-binding</keyword>
<dbReference type="PROSITE" id="PS51794">
    <property type="entry name" value="DAC"/>
    <property type="match status" value="1"/>
</dbReference>
<dbReference type="Pfam" id="PF19293">
    <property type="entry name" value="CdaA_N"/>
    <property type="match status" value="1"/>
</dbReference>
<dbReference type="GO" id="GO:0005524">
    <property type="term" value="F:ATP binding"/>
    <property type="evidence" value="ECO:0007669"/>
    <property type="project" value="UniProtKB-KW"/>
</dbReference>
<dbReference type="GO" id="GO:0106408">
    <property type="term" value="F:diadenylate cyclase activity"/>
    <property type="evidence" value="ECO:0007669"/>
    <property type="project" value="UniProtKB-EC"/>
</dbReference>
<dbReference type="InterPro" id="IPR034701">
    <property type="entry name" value="CdaA"/>
</dbReference>
<feature type="transmembrane region" description="Helical" evidence="10">
    <location>
        <begin position="61"/>
        <end position="82"/>
    </location>
</feature>
<evidence type="ECO:0000313" key="12">
    <source>
        <dbReference type="EMBL" id="MPM01808.1"/>
    </source>
</evidence>
<organism evidence="12">
    <name type="scientific">bioreactor metagenome</name>
    <dbReference type="NCBI Taxonomy" id="1076179"/>
    <lineage>
        <taxon>unclassified sequences</taxon>
        <taxon>metagenomes</taxon>
        <taxon>ecological metagenomes</taxon>
    </lineage>
</organism>
<evidence type="ECO:0000256" key="9">
    <source>
        <dbReference type="ARBA" id="ARBA00023136"/>
    </source>
</evidence>
<feature type="transmembrane region" description="Helical" evidence="10">
    <location>
        <begin position="38"/>
        <end position="55"/>
    </location>
</feature>
<dbReference type="Gene3D" id="3.40.1700.10">
    <property type="entry name" value="DNA integrity scanning protein, DisA, N-terminal domain"/>
    <property type="match status" value="1"/>
</dbReference>
<feature type="transmembrane region" description="Helical" evidence="10">
    <location>
        <begin position="12"/>
        <end position="31"/>
    </location>
</feature>
<evidence type="ECO:0000256" key="4">
    <source>
        <dbReference type="ARBA" id="ARBA00022692"/>
    </source>
</evidence>
<dbReference type="Pfam" id="PF02457">
    <property type="entry name" value="DAC"/>
    <property type="match status" value="1"/>
</dbReference>
<evidence type="ECO:0000256" key="7">
    <source>
        <dbReference type="ARBA" id="ARBA00022840"/>
    </source>
</evidence>
<sequence length="262" mass="29662">MLLFIHELFHFRWIDALDILIVGYLLFEFYMLIRGTNAVYVGVGIVLVYILWMLVDMSGMNLLSEIFGAFISVGVLAIVIVFQQEIRKFLLMLGSQNILTGRSRRFLFWKVNDTSRKSLDIDEVVEACYDMSKTLTGALIVLTLKNELRDTASTGSVFQAQVQRDLLKSIFYKNSPLHDGAVIIRRNQIVAARCILPVSQRADIPEDMGLRHRSAIGITEASDAIAIIVSEQTGHVTYVEHGIMQRNISKTELETLLKFNFA</sequence>
<evidence type="ECO:0000256" key="10">
    <source>
        <dbReference type="SAM" id="Phobius"/>
    </source>
</evidence>
<dbReference type="InterPro" id="IPR036888">
    <property type="entry name" value="DNA_integrity_DisA_N_sf"/>
</dbReference>
<keyword evidence="6" id="KW-0547">Nucleotide-binding</keyword>
<dbReference type="InterPro" id="IPR050338">
    <property type="entry name" value="DisA"/>
</dbReference>
<dbReference type="GO" id="GO:0006171">
    <property type="term" value="P:cAMP biosynthetic process"/>
    <property type="evidence" value="ECO:0007669"/>
    <property type="project" value="InterPro"/>
</dbReference>
<dbReference type="PANTHER" id="PTHR34185:SF1">
    <property type="entry name" value="DIADENYLATE CYCLASE"/>
    <property type="match status" value="1"/>
</dbReference>
<dbReference type="InterPro" id="IPR014046">
    <property type="entry name" value="C-di-AMP_synthase"/>
</dbReference>
<dbReference type="InterPro" id="IPR003390">
    <property type="entry name" value="DNA_integrity_scan_DisA_N"/>
</dbReference>
<evidence type="ECO:0000256" key="1">
    <source>
        <dbReference type="ARBA" id="ARBA00000877"/>
    </source>
</evidence>
<dbReference type="GO" id="GO:0004016">
    <property type="term" value="F:adenylate cyclase activity"/>
    <property type="evidence" value="ECO:0007669"/>
    <property type="project" value="InterPro"/>
</dbReference>
<keyword evidence="2" id="KW-1003">Cell membrane</keyword>
<keyword evidence="3 12" id="KW-0808">Transferase</keyword>
<evidence type="ECO:0000259" key="11">
    <source>
        <dbReference type="PROSITE" id="PS51794"/>
    </source>
</evidence>
<dbReference type="HAMAP" id="MF_01499">
    <property type="entry name" value="DacA"/>
    <property type="match status" value="1"/>
</dbReference>
<accession>A0A644WE86</accession>
<evidence type="ECO:0000256" key="3">
    <source>
        <dbReference type="ARBA" id="ARBA00022679"/>
    </source>
</evidence>
<keyword evidence="9 10" id="KW-0472">Membrane</keyword>
<protein>
    <submittedName>
        <fullName evidence="12">Cyclic di-AMP synthase CdaA</fullName>
        <ecNumber evidence="12">2.7.7.85</ecNumber>
    </submittedName>
</protein>